<keyword evidence="6" id="KW-1185">Reference proteome</keyword>
<evidence type="ECO:0000313" key="5">
    <source>
        <dbReference type="EMBL" id="GLX85841.1"/>
    </source>
</evidence>
<dbReference type="EMBL" id="BSSV01000004">
    <property type="protein sequence ID" value="GLX85841.1"/>
    <property type="molecule type" value="Genomic_DNA"/>
</dbReference>
<evidence type="ECO:0000259" key="4">
    <source>
        <dbReference type="Pfam" id="PF00497"/>
    </source>
</evidence>
<dbReference type="Pfam" id="PF00497">
    <property type="entry name" value="SBP_bac_3"/>
    <property type="match status" value="1"/>
</dbReference>
<protein>
    <recommendedName>
        <fullName evidence="4">Solute-binding protein family 3/N-terminal domain-containing protein</fullName>
    </recommendedName>
</protein>
<dbReference type="InterPro" id="IPR001638">
    <property type="entry name" value="Solute-binding_3/MltF_N"/>
</dbReference>
<dbReference type="Gene3D" id="3.40.190.10">
    <property type="entry name" value="Periplasmic binding protein-like II"/>
    <property type="match status" value="2"/>
</dbReference>
<dbReference type="SUPFAM" id="SSF53850">
    <property type="entry name" value="Periplasmic binding protein-like II"/>
    <property type="match status" value="1"/>
</dbReference>
<gene>
    <name evidence="5" type="ORF">tloyanaT_20930</name>
</gene>
<dbReference type="PANTHER" id="PTHR35936:SF25">
    <property type="entry name" value="ABC TRANSPORTER SUBSTRATE-BINDING PROTEIN"/>
    <property type="match status" value="1"/>
</dbReference>
<dbReference type="Proteomes" id="UP001157134">
    <property type="component" value="Unassembled WGS sequence"/>
</dbReference>
<keyword evidence="2 3" id="KW-0732">Signal</keyword>
<feature type="chain" id="PRO_5046537559" description="Solute-binding protein family 3/N-terminal domain-containing protein" evidence="3">
    <location>
        <begin position="20"/>
        <end position="247"/>
    </location>
</feature>
<name>A0ABQ6HCN2_9GAMM</name>
<organism evidence="5 6">
    <name type="scientific">Thalassotalea loyana</name>
    <dbReference type="NCBI Taxonomy" id="280483"/>
    <lineage>
        <taxon>Bacteria</taxon>
        <taxon>Pseudomonadati</taxon>
        <taxon>Pseudomonadota</taxon>
        <taxon>Gammaproteobacteria</taxon>
        <taxon>Alteromonadales</taxon>
        <taxon>Colwelliaceae</taxon>
        <taxon>Thalassotalea</taxon>
    </lineage>
</organism>
<feature type="domain" description="Solute-binding protein family 3/N-terminal" evidence="4">
    <location>
        <begin position="27"/>
        <end position="139"/>
    </location>
</feature>
<feature type="signal peptide" evidence="3">
    <location>
        <begin position="1"/>
        <end position="19"/>
    </location>
</feature>
<dbReference type="RefSeq" id="WP_284298331.1">
    <property type="nucleotide sequence ID" value="NZ_BSSV01000004.1"/>
</dbReference>
<proteinExistence type="inferred from homology"/>
<evidence type="ECO:0000256" key="1">
    <source>
        <dbReference type="ARBA" id="ARBA00010333"/>
    </source>
</evidence>
<dbReference type="PANTHER" id="PTHR35936">
    <property type="entry name" value="MEMBRANE-BOUND LYTIC MUREIN TRANSGLYCOSYLASE F"/>
    <property type="match status" value="1"/>
</dbReference>
<comment type="caution">
    <text evidence="5">The sequence shown here is derived from an EMBL/GenBank/DDBJ whole genome shotgun (WGS) entry which is preliminary data.</text>
</comment>
<comment type="similarity">
    <text evidence="1">Belongs to the bacterial solute-binding protein 3 family.</text>
</comment>
<reference evidence="5 6" key="1">
    <citation type="submission" date="2023-03" db="EMBL/GenBank/DDBJ databases">
        <title>Thalassotalea loyana LMG 22536T draft genome sequence.</title>
        <authorList>
            <person name="Sawabe T."/>
        </authorList>
    </citation>
    <scope>NUCLEOTIDE SEQUENCE [LARGE SCALE GENOMIC DNA]</scope>
    <source>
        <strain evidence="5 6">LMG 22536</strain>
    </source>
</reference>
<evidence type="ECO:0000256" key="2">
    <source>
        <dbReference type="ARBA" id="ARBA00022729"/>
    </source>
</evidence>
<accession>A0ABQ6HCN2</accession>
<sequence length="247" mass="28141">MISVLFVTLSLFFSFFAYAGDKDMIACIDDHPPYQYLGPEPYGSHITALKKLSKVLDRNLTYIQAPNFARCVALLESGHADVIAGLNITEERKEFAFYAPFKLADKLTIITKKDIAINTYEDFKGKIIGVPRGSTYFFKFDNDDSLNKVSIQNERVGLSLLVKERIDLMMTNPMMLDLHLSEIQRRALRVSPMSLDNERSKETYFGFSKKHNIGLEEEQIKLLISDAFKQGVFLPDPKNAKKLAPHY</sequence>
<evidence type="ECO:0000313" key="6">
    <source>
        <dbReference type="Proteomes" id="UP001157134"/>
    </source>
</evidence>
<evidence type="ECO:0000256" key="3">
    <source>
        <dbReference type="SAM" id="SignalP"/>
    </source>
</evidence>